<dbReference type="EMBL" id="MINH01000021">
    <property type="protein sequence ID" value="POG04907.1"/>
    <property type="molecule type" value="Genomic_DNA"/>
</dbReference>
<dbReference type="Pfam" id="PF04014">
    <property type="entry name" value="MazE_antitoxin"/>
    <property type="match status" value="1"/>
</dbReference>
<evidence type="ECO:0000313" key="3">
    <source>
        <dbReference type="Proteomes" id="UP000237230"/>
    </source>
</evidence>
<proteinExistence type="predicted"/>
<reference evidence="2 3" key="2">
    <citation type="submission" date="2018-03" db="EMBL/GenBank/DDBJ databases">
        <title>Draft genome of Pseudomonas putida strain KH-21-114.</title>
        <authorList>
            <person name="Yoshizawa S."/>
            <person name="Khan N.H."/>
            <person name="Nishimura M."/>
            <person name="Chiura H.X."/>
            <person name="Ogura Y."/>
            <person name="Hayashi T."/>
            <person name="Kogure K."/>
        </authorList>
    </citation>
    <scope>NUCLEOTIDE SEQUENCE [LARGE SCALE GENOMIC DNA]</scope>
    <source>
        <strain evidence="2 3">KH-21-114</strain>
    </source>
</reference>
<organism evidence="2 3">
    <name type="scientific">Pseudomonas putida</name>
    <name type="common">Arthrobacter siderocapsulatus</name>
    <dbReference type="NCBI Taxonomy" id="303"/>
    <lineage>
        <taxon>Bacteria</taxon>
        <taxon>Pseudomonadati</taxon>
        <taxon>Pseudomonadota</taxon>
        <taxon>Gammaproteobacteria</taxon>
        <taxon>Pseudomonadales</taxon>
        <taxon>Pseudomonadaceae</taxon>
        <taxon>Pseudomonas</taxon>
    </lineage>
</organism>
<name>A0A2S3WTZ3_PSEPU</name>
<evidence type="ECO:0000313" key="2">
    <source>
        <dbReference type="EMBL" id="POG04907.1"/>
    </source>
</evidence>
<reference evidence="2 3" key="1">
    <citation type="submission" date="2016-08" db="EMBL/GenBank/DDBJ databases">
        <authorList>
            <person name="Seilhamer J.J."/>
        </authorList>
    </citation>
    <scope>NUCLEOTIDE SEQUENCE [LARGE SCALE GENOMIC DNA]</scope>
    <source>
        <strain evidence="2 3">KH-21-114</strain>
    </source>
</reference>
<feature type="domain" description="SpoVT-AbrB" evidence="1">
    <location>
        <begin position="25"/>
        <end position="56"/>
    </location>
</feature>
<dbReference type="Proteomes" id="UP000237230">
    <property type="component" value="Unassembled WGS sequence"/>
</dbReference>
<dbReference type="SUPFAM" id="SSF89447">
    <property type="entry name" value="AbrB/MazE/MraZ-like"/>
    <property type="match status" value="1"/>
</dbReference>
<accession>A0A2S3WTZ3</accession>
<sequence>MTESVRTTVKCLDPGDGSGDVIVELPDNFLRELGLTTGDILSIELINGGIVLKPVRECRESD</sequence>
<dbReference type="GO" id="GO:0003677">
    <property type="term" value="F:DNA binding"/>
    <property type="evidence" value="ECO:0007669"/>
    <property type="project" value="InterPro"/>
</dbReference>
<dbReference type="RefSeq" id="WP_054884831.1">
    <property type="nucleotide sequence ID" value="NZ_JADTWD010000049.1"/>
</dbReference>
<gene>
    <name evidence="2" type="ORF">BGP84_18585</name>
</gene>
<dbReference type="AlphaFoldDB" id="A0A2S3WTZ3"/>
<dbReference type="InterPro" id="IPR007159">
    <property type="entry name" value="SpoVT-AbrB_dom"/>
</dbReference>
<dbReference type="OrthoDB" id="6938975at2"/>
<protein>
    <submittedName>
        <fullName evidence="2">AbrB family transcriptional regulator</fullName>
    </submittedName>
</protein>
<evidence type="ECO:0000259" key="1">
    <source>
        <dbReference type="Pfam" id="PF04014"/>
    </source>
</evidence>
<dbReference type="InterPro" id="IPR037914">
    <property type="entry name" value="SpoVT-AbrB_sf"/>
</dbReference>
<comment type="caution">
    <text evidence="2">The sequence shown here is derived from an EMBL/GenBank/DDBJ whole genome shotgun (WGS) entry which is preliminary data.</text>
</comment>
<dbReference type="Gene3D" id="2.10.260.10">
    <property type="match status" value="1"/>
</dbReference>